<dbReference type="RefSeq" id="WP_075133080.1">
    <property type="nucleotide sequence ID" value="NZ_MSIF01000005.1"/>
</dbReference>
<keyword evidence="3" id="KW-1185">Reference proteome</keyword>
<evidence type="ECO:0000313" key="3">
    <source>
        <dbReference type="Proteomes" id="UP000185696"/>
    </source>
</evidence>
<proteinExistence type="predicted"/>
<accession>A0A7Z1AZC2</accession>
<name>A0A7Z1AZC2_9PSEU</name>
<sequence>MIHTCSALDDRDRRVLDEVGVGGWSPTRDARPWVGWRDPEGEKRGRRYRPAQRLRDAAGEVREEVNRRFPVAGDPYA</sequence>
<evidence type="ECO:0000256" key="1">
    <source>
        <dbReference type="SAM" id="MobiDB-lite"/>
    </source>
</evidence>
<dbReference type="EMBL" id="MSIF01000005">
    <property type="protein sequence ID" value="OLF10913.1"/>
    <property type="molecule type" value="Genomic_DNA"/>
</dbReference>
<organism evidence="2 3">
    <name type="scientific">Actinophytocola xinjiangensis</name>
    <dbReference type="NCBI Taxonomy" id="485602"/>
    <lineage>
        <taxon>Bacteria</taxon>
        <taxon>Bacillati</taxon>
        <taxon>Actinomycetota</taxon>
        <taxon>Actinomycetes</taxon>
        <taxon>Pseudonocardiales</taxon>
        <taxon>Pseudonocardiaceae</taxon>
    </lineage>
</organism>
<evidence type="ECO:0000313" key="2">
    <source>
        <dbReference type="EMBL" id="OLF10913.1"/>
    </source>
</evidence>
<reference evidence="2 3" key="1">
    <citation type="submission" date="2016-12" db="EMBL/GenBank/DDBJ databases">
        <title>The draft genome sequence of Actinophytocola xinjiangensis.</title>
        <authorList>
            <person name="Wang W."/>
            <person name="Yuan L."/>
        </authorList>
    </citation>
    <scope>NUCLEOTIDE SEQUENCE [LARGE SCALE GENOMIC DNA]</scope>
    <source>
        <strain evidence="2 3">CGMCC 4.4663</strain>
    </source>
</reference>
<protein>
    <submittedName>
        <fullName evidence="2">Uncharacterized protein</fullName>
    </submittedName>
</protein>
<dbReference type="Proteomes" id="UP000185696">
    <property type="component" value="Unassembled WGS sequence"/>
</dbReference>
<dbReference type="AlphaFoldDB" id="A0A7Z1AZC2"/>
<feature type="region of interest" description="Disordered" evidence="1">
    <location>
        <begin position="30"/>
        <end position="51"/>
    </location>
</feature>
<comment type="caution">
    <text evidence="2">The sequence shown here is derived from an EMBL/GenBank/DDBJ whole genome shotgun (WGS) entry which is preliminary data.</text>
</comment>
<gene>
    <name evidence="2" type="ORF">BLA60_12835</name>
</gene>